<keyword evidence="3" id="KW-1185">Reference proteome</keyword>
<dbReference type="AlphaFoldDB" id="A0A7W9G566"/>
<proteinExistence type="predicted"/>
<accession>A0A7W9G566</accession>
<evidence type="ECO:0000313" key="2">
    <source>
        <dbReference type="EMBL" id="MBB5777303.1"/>
    </source>
</evidence>
<comment type="caution">
    <text evidence="2">The sequence shown here is derived from an EMBL/GenBank/DDBJ whole genome shotgun (WGS) entry which is preliminary data.</text>
</comment>
<dbReference type="RefSeq" id="WP_185070887.1">
    <property type="nucleotide sequence ID" value="NZ_JACHMB010000001.1"/>
</dbReference>
<evidence type="ECO:0000256" key="1">
    <source>
        <dbReference type="SAM" id="MobiDB-lite"/>
    </source>
</evidence>
<protein>
    <submittedName>
        <fullName evidence="2">Uncharacterized protein</fullName>
    </submittedName>
</protein>
<dbReference type="EMBL" id="JACHMB010000001">
    <property type="protein sequence ID" value="MBB5777303.1"/>
    <property type="molecule type" value="Genomic_DNA"/>
</dbReference>
<name>A0A7W9G566_9ACTN</name>
<organism evidence="2 3">
    <name type="scientific">Nonomuraea jabiensis</name>
    <dbReference type="NCBI Taxonomy" id="882448"/>
    <lineage>
        <taxon>Bacteria</taxon>
        <taxon>Bacillati</taxon>
        <taxon>Actinomycetota</taxon>
        <taxon>Actinomycetes</taxon>
        <taxon>Streptosporangiales</taxon>
        <taxon>Streptosporangiaceae</taxon>
        <taxon>Nonomuraea</taxon>
    </lineage>
</organism>
<sequence>MSVPKDNDSPPPGLKLAKDFPGLGGNSGGQYADHEGIRDVVSRLRKNLGSVHGNPQPSMSATWSGPGTIGEVQGLGNVGPEATGKWEVASNFGANFESAYKVFGESYSQLIDYVEKWAEAVERAVSNYEKGQRDSSA</sequence>
<gene>
    <name evidence="2" type="ORF">HD596_004059</name>
</gene>
<evidence type="ECO:0000313" key="3">
    <source>
        <dbReference type="Proteomes" id="UP000579153"/>
    </source>
</evidence>
<feature type="region of interest" description="Disordered" evidence="1">
    <location>
        <begin position="1"/>
        <end position="34"/>
    </location>
</feature>
<dbReference type="Proteomes" id="UP000579153">
    <property type="component" value="Unassembled WGS sequence"/>
</dbReference>
<reference evidence="2 3" key="1">
    <citation type="submission" date="2020-08" db="EMBL/GenBank/DDBJ databases">
        <title>Sequencing the genomes of 1000 actinobacteria strains.</title>
        <authorList>
            <person name="Klenk H.-P."/>
        </authorList>
    </citation>
    <scope>NUCLEOTIDE SEQUENCE [LARGE SCALE GENOMIC DNA]</scope>
    <source>
        <strain evidence="2 3">DSM 45507</strain>
    </source>
</reference>